<dbReference type="Proteomes" id="UP000183038">
    <property type="component" value="Unassembled WGS sequence"/>
</dbReference>
<reference evidence="1 2" key="1">
    <citation type="submission" date="2016-10" db="EMBL/GenBank/DDBJ databases">
        <authorList>
            <person name="de Groot N.N."/>
        </authorList>
    </citation>
    <scope>NUCLEOTIDE SEQUENCE [LARGE SCALE GENOMIC DNA]</scope>
    <source>
        <strain evidence="1 2">MAR_2009_71</strain>
    </source>
</reference>
<evidence type="ECO:0008006" key="3">
    <source>
        <dbReference type="Google" id="ProtNLM"/>
    </source>
</evidence>
<protein>
    <recommendedName>
        <fullName evidence="3">Viral A-type inclusion protein</fullName>
    </recommendedName>
</protein>
<gene>
    <name evidence="1" type="ORF">SAMN05192540_0844</name>
</gene>
<name>A0A1H4KC26_9FLAO</name>
<accession>A0A1H4KC26</accession>
<evidence type="ECO:0000313" key="1">
    <source>
        <dbReference type="EMBL" id="SEB55578.1"/>
    </source>
</evidence>
<dbReference type="PROSITE" id="PS51257">
    <property type="entry name" value="PROKAR_LIPOPROTEIN"/>
    <property type="match status" value="1"/>
</dbReference>
<dbReference type="EMBL" id="FNTB01000001">
    <property type="protein sequence ID" value="SEB55578.1"/>
    <property type="molecule type" value="Genomic_DNA"/>
</dbReference>
<proteinExistence type="predicted"/>
<evidence type="ECO:0000313" key="2">
    <source>
        <dbReference type="Proteomes" id="UP000183038"/>
    </source>
</evidence>
<dbReference type="AlphaFoldDB" id="A0A1H4KC26"/>
<sequence length="149" mass="16924">MLPHKKTKMKNILYIATIAIFISFTSCKESKKTETETSKMSEVMAIHDEVMPKMGTLGKLVGQLKPMADSLGAESVEYKAMKDLQEANRSMMDWMQGFGDRFDADEILNGKDLSDEKKKWLLEEEEKVKQVKENINSSIANAEKILSKK</sequence>
<organism evidence="1 2">
    <name type="scientific">Maribacter dokdonensis</name>
    <dbReference type="NCBI Taxonomy" id="320912"/>
    <lineage>
        <taxon>Bacteria</taxon>
        <taxon>Pseudomonadati</taxon>
        <taxon>Bacteroidota</taxon>
        <taxon>Flavobacteriia</taxon>
        <taxon>Flavobacteriales</taxon>
        <taxon>Flavobacteriaceae</taxon>
        <taxon>Maribacter</taxon>
    </lineage>
</organism>